<reference evidence="2 3" key="1">
    <citation type="journal article" date="2015" name="Nat. Commun.">
        <title>Outbred genome sequencing and CRISPR/Cas9 gene editing in butterflies.</title>
        <authorList>
            <person name="Li X."/>
            <person name="Fan D."/>
            <person name="Zhang W."/>
            <person name="Liu G."/>
            <person name="Zhang L."/>
            <person name="Zhao L."/>
            <person name="Fang X."/>
            <person name="Chen L."/>
            <person name="Dong Y."/>
            <person name="Chen Y."/>
            <person name="Ding Y."/>
            <person name="Zhao R."/>
            <person name="Feng M."/>
            <person name="Zhu Y."/>
            <person name="Feng Y."/>
            <person name="Jiang X."/>
            <person name="Zhu D."/>
            <person name="Xiang H."/>
            <person name="Feng X."/>
            <person name="Li S."/>
            <person name="Wang J."/>
            <person name="Zhang G."/>
            <person name="Kronforst M.R."/>
            <person name="Wang W."/>
        </authorList>
    </citation>
    <scope>NUCLEOTIDE SEQUENCE [LARGE SCALE GENOMIC DNA]</scope>
    <source>
        <strain evidence="2">Ya'a_city_454_Px</strain>
        <tissue evidence="2">Whole body</tissue>
    </source>
</reference>
<evidence type="ECO:0000313" key="3">
    <source>
        <dbReference type="Proteomes" id="UP000053268"/>
    </source>
</evidence>
<feature type="region of interest" description="Disordered" evidence="1">
    <location>
        <begin position="61"/>
        <end position="83"/>
    </location>
</feature>
<feature type="region of interest" description="Disordered" evidence="1">
    <location>
        <begin position="121"/>
        <end position="284"/>
    </location>
</feature>
<dbReference type="Pfam" id="PF16009">
    <property type="entry name" value="DUF4779"/>
    <property type="match status" value="1"/>
</dbReference>
<evidence type="ECO:0000256" key="1">
    <source>
        <dbReference type="SAM" id="MobiDB-lite"/>
    </source>
</evidence>
<feature type="compositionally biased region" description="Basic and acidic residues" evidence="1">
    <location>
        <begin position="121"/>
        <end position="177"/>
    </location>
</feature>
<feature type="compositionally biased region" description="Basic and acidic residues" evidence="1">
    <location>
        <begin position="186"/>
        <end position="201"/>
    </location>
</feature>
<dbReference type="AlphaFoldDB" id="A0A194Q4E5"/>
<dbReference type="EMBL" id="KQ459585">
    <property type="protein sequence ID" value="KPI98280.1"/>
    <property type="molecule type" value="Genomic_DNA"/>
</dbReference>
<feature type="compositionally biased region" description="Basic and acidic residues" evidence="1">
    <location>
        <begin position="67"/>
        <end position="83"/>
    </location>
</feature>
<accession>A0A194Q4E5</accession>
<gene>
    <name evidence="2" type="ORF">RR46_09496</name>
</gene>
<organism evidence="2 3">
    <name type="scientific">Papilio xuthus</name>
    <name type="common">Asian swallowtail butterfly</name>
    <dbReference type="NCBI Taxonomy" id="66420"/>
    <lineage>
        <taxon>Eukaryota</taxon>
        <taxon>Metazoa</taxon>
        <taxon>Ecdysozoa</taxon>
        <taxon>Arthropoda</taxon>
        <taxon>Hexapoda</taxon>
        <taxon>Insecta</taxon>
        <taxon>Pterygota</taxon>
        <taxon>Neoptera</taxon>
        <taxon>Endopterygota</taxon>
        <taxon>Lepidoptera</taxon>
        <taxon>Glossata</taxon>
        <taxon>Ditrysia</taxon>
        <taxon>Papilionoidea</taxon>
        <taxon>Papilionidae</taxon>
        <taxon>Papilioninae</taxon>
        <taxon>Papilio</taxon>
    </lineage>
</organism>
<dbReference type="Proteomes" id="UP000053268">
    <property type="component" value="Unassembled WGS sequence"/>
</dbReference>
<proteinExistence type="predicted"/>
<dbReference type="InterPro" id="IPR031959">
    <property type="entry name" value="DUF4779"/>
</dbReference>
<keyword evidence="3" id="KW-1185">Reference proteome</keyword>
<feature type="compositionally biased region" description="Acidic residues" evidence="1">
    <location>
        <begin position="202"/>
        <end position="213"/>
    </location>
</feature>
<protein>
    <submittedName>
        <fullName evidence="2">Uncharacterized protein</fullName>
    </submittedName>
</protein>
<evidence type="ECO:0000313" key="2">
    <source>
        <dbReference type="EMBL" id="KPI98280.1"/>
    </source>
</evidence>
<name>A0A194Q4E5_PAPXU</name>
<sequence length="319" mass="36666">MVQSKQDTDTLNPSIQIRLTESRITIVPKDEDVRALQGRDWVRKAWDREWWKLIGGQGQLFPRHSSNGREHHSSHEEEHGEHGKKAYEITLTEDIQKGGCTARVRWLAERKFLTSATLGKHEDTKTKKGYHDRENHIGKYDDQGGIDKDHHDESQHYGHHHHEEHGKKHAKYEESGKHSKGHSTKGSHDIHKKEEYEKNVEFFEEEGDDDEEETHGGHHDEKSHAEGGLFKKENLESGHEGHTKGDTGHYSKGGFGHYNKGHKSSGGHDGHGRHGRENHHTEGKDAGKKWIYHHGAPARTAHLKPIDRADPRLFRPRFF</sequence>
<feature type="compositionally biased region" description="Basic and acidic residues" evidence="1">
    <location>
        <begin position="214"/>
        <end position="249"/>
    </location>
</feature>